<evidence type="ECO:0000313" key="1">
    <source>
        <dbReference type="EMBL" id="KAA6384121.1"/>
    </source>
</evidence>
<sequence>METVKRQDSNRGYFTINVEILALTDVSKGDYAYSTEDLLVWIYHTSWYDTDQIVPDQVTSASNNSPSEDSGIDIAGIQTDYARGDHQYPLNITITIPISDLDSGSVGTSNYYARNDYSHPLNIATSLPSQDSASGTVVTTNYYARNDHSHPINADTNASNIPVVNGVGTNGTQAFYARQDHVHPQQLTYDGNVTATKFIKTGGTNNDILLANGDIKAISDIDRDSVKKTGKTLQVVQGLLRYGATAESYAGVISSNIQINPTAAAGYDDGLRIAETIEDTCSASIELGYSRISNYGAIQGQWVIAGTGATSGASNGSVNNSAGNPILWGIDSTNAGGLCASGQNLYLNARTVLFSSVSP</sequence>
<dbReference type="EMBL" id="SNRW01005907">
    <property type="protein sequence ID" value="KAA6384121.1"/>
    <property type="molecule type" value="Genomic_DNA"/>
</dbReference>
<name>A0A5J4VNH0_9EUKA</name>
<dbReference type="AlphaFoldDB" id="A0A5J4VNH0"/>
<proteinExistence type="predicted"/>
<gene>
    <name evidence="1" type="ORF">EZS28_020352</name>
</gene>
<evidence type="ECO:0000313" key="2">
    <source>
        <dbReference type="Proteomes" id="UP000324800"/>
    </source>
</evidence>
<accession>A0A5J4VNH0</accession>
<reference evidence="1 2" key="1">
    <citation type="submission" date="2019-03" db="EMBL/GenBank/DDBJ databases">
        <title>Single cell metagenomics reveals metabolic interactions within the superorganism composed of flagellate Streblomastix strix and complex community of Bacteroidetes bacteria on its surface.</title>
        <authorList>
            <person name="Treitli S.C."/>
            <person name="Kolisko M."/>
            <person name="Husnik F."/>
            <person name="Keeling P."/>
            <person name="Hampl V."/>
        </authorList>
    </citation>
    <scope>NUCLEOTIDE SEQUENCE [LARGE SCALE GENOMIC DNA]</scope>
    <source>
        <strain evidence="1">ST1C</strain>
    </source>
</reference>
<comment type="caution">
    <text evidence="1">The sequence shown here is derived from an EMBL/GenBank/DDBJ whole genome shotgun (WGS) entry which is preliminary data.</text>
</comment>
<organism evidence="1 2">
    <name type="scientific">Streblomastix strix</name>
    <dbReference type="NCBI Taxonomy" id="222440"/>
    <lineage>
        <taxon>Eukaryota</taxon>
        <taxon>Metamonada</taxon>
        <taxon>Preaxostyla</taxon>
        <taxon>Oxymonadida</taxon>
        <taxon>Streblomastigidae</taxon>
        <taxon>Streblomastix</taxon>
    </lineage>
</organism>
<protein>
    <submittedName>
        <fullName evidence="1">Uncharacterized protein</fullName>
    </submittedName>
</protein>
<dbReference type="Proteomes" id="UP000324800">
    <property type="component" value="Unassembled WGS sequence"/>
</dbReference>